<keyword evidence="1" id="KW-0238">DNA-binding</keyword>
<reference evidence="5" key="1">
    <citation type="journal article" date="2019" name="Int. J. Syst. Evol. Microbiol.">
        <title>The Global Catalogue of Microorganisms (GCM) 10K type strain sequencing project: providing services to taxonomists for standard genome sequencing and annotation.</title>
        <authorList>
            <consortium name="The Broad Institute Genomics Platform"/>
            <consortium name="The Broad Institute Genome Sequencing Center for Infectious Disease"/>
            <person name="Wu L."/>
            <person name="Ma J."/>
        </authorList>
    </citation>
    <scope>NUCLEOTIDE SEQUENCE [LARGE SCALE GENOMIC DNA]</scope>
    <source>
        <strain evidence="5">CGMCC 4.7330</strain>
    </source>
</reference>
<proteinExistence type="predicted"/>
<dbReference type="InterPro" id="IPR000551">
    <property type="entry name" value="MerR-type_HTH_dom"/>
</dbReference>
<dbReference type="InterPro" id="IPR047057">
    <property type="entry name" value="MerR_fam"/>
</dbReference>
<evidence type="ECO:0000256" key="1">
    <source>
        <dbReference type="ARBA" id="ARBA00023125"/>
    </source>
</evidence>
<sequence length="243" mass="25454">METSDRTTGDSGHPTLHYGTAQLARRARCSVQHVRDLERAGVLPPARRAGNGYRRYGDTHLRCLLGYRALAAAIGPAAAKELLRALHRDPLDAVLARLDAAHAELHRERAELAEATAATAAVAAEPVPDPRPADAMGIAELAAALGVRASALRHWEAEGLIGPGRDRGGARRYTPGQVRDARIVHQLRAAGYRIGAVRAVLAGLPRGGTAAVTAALVAREREIAARSLALLSATAALAPLCGA</sequence>
<dbReference type="PANTHER" id="PTHR30204:SF93">
    <property type="entry name" value="HTH MERR-TYPE DOMAIN-CONTAINING PROTEIN"/>
    <property type="match status" value="1"/>
</dbReference>
<dbReference type="RefSeq" id="WP_378615400.1">
    <property type="nucleotide sequence ID" value="NZ_JBHSAX010000022.1"/>
</dbReference>
<feature type="coiled-coil region" evidence="2">
    <location>
        <begin position="91"/>
        <end position="118"/>
    </location>
</feature>
<organism evidence="4 5">
    <name type="scientific">Nocardia jiangsuensis</name>
    <dbReference type="NCBI Taxonomy" id="1691563"/>
    <lineage>
        <taxon>Bacteria</taxon>
        <taxon>Bacillati</taxon>
        <taxon>Actinomycetota</taxon>
        <taxon>Actinomycetes</taxon>
        <taxon>Mycobacteriales</taxon>
        <taxon>Nocardiaceae</taxon>
        <taxon>Nocardia</taxon>
    </lineage>
</organism>
<dbReference type="InterPro" id="IPR009061">
    <property type="entry name" value="DNA-bd_dom_put_sf"/>
</dbReference>
<dbReference type="Pfam" id="PF13411">
    <property type="entry name" value="MerR_1"/>
    <property type="match status" value="2"/>
</dbReference>
<keyword evidence="2" id="KW-0175">Coiled coil</keyword>
<evidence type="ECO:0000256" key="2">
    <source>
        <dbReference type="SAM" id="Coils"/>
    </source>
</evidence>
<dbReference type="Gene3D" id="1.10.1660.10">
    <property type="match status" value="2"/>
</dbReference>
<dbReference type="Proteomes" id="UP001595696">
    <property type="component" value="Unassembled WGS sequence"/>
</dbReference>
<dbReference type="SUPFAM" id="SSF46955">
    <property type="entry name" value="Putative DNA-binding domain"/>
    <property type="match status" value="2"/>
</dbReference>
<dbReference type="PANTHER" id="PTHR30204">
    <property type="entry name" value="REDOX-CYCLING DRUG-SENSING TRANSCRIPTIONAL ACTIVATOR SOXR"/>
    <property type="match status" value="1"/>
</dbReference>
<protein>
    <submittedName>
        <fullName evidence="4">MerR family transcriptional regulator</fullName>
    </submittedName>
</protein>
<accession>A0ABV8E033</accession>
<evidence type="ECO:0000313" key="5">
    <source>
        <dbReference type="Proteomes" id="UP001595696"/>
    </source>
</evidence>
<feature type="domain" description="HTH merR-type" evidence="3">
    <location>
        <begin position="17"/>
        <end position="85"/>
    </location>
</feature>
<dbReference type="SMART" id="SM00422">
    <property type="entry name" value="HTH_MERR"/>
    <property type="match status" value="2"/>
</dbReference>
<comment type="caution">
    <text evidence="4">The sequence shown here is derived from an EMBL/GenBank/DDBJ whole genome shotgun (WGS) entry which is preliminary data.</text>
</comment>
<keyword evidence="5" id="KW-1185">Reference proteome</keyword>
<name>A0ABV8E033_9NOCA</name>
<dbReference type="EMBL" id="JBHSAX010000022">
    <property type="protein sequence ID" value="MFC3965508.1"/>
    <property type="molecule type" value="Genomic_DNA"/>
</dbReference>
<dbReference type="PROSITE" id="PS50937">
    <property type="entry name" value="HTH_MERR_2"/>
    <property type="match status" value="2"/>
</dbReference>
<gene>
    <name evidence="4" type="ORF">ACFO0B_26255</name>
</gene>
<evidence type="ECO:0000259" key="3">
    <source>
        <dbReference type="PROSITE" id="PS50937"/>
    </source>
</evidence>
<evidence type="ECO:0000313" key="4">
    <source>
        <dbReference type="EMBL" id="MFC3965508.1"/>
    </source>
</evidence>
<feature type="domain" description="HTH merR-type" evidence="3">
    <location>
        <begin position="135"/>
        <end position="203"/>
    </location>
</feature>